<dbReference type="PANTHER" id="PTHR24567:SF75">
    <property type="entry name" value="FUMARATE AND NITRATE REDUCTION REGULATORY PROTEIN"/>
    <property type="match status" value="1"/>
</dbReference>
<keyword evidence="1" id="KW-0805">Transcription regulation</keyword>
<dbReference type="Pfam" id="PF00027">
    <property type="entry name" value="cNMP_binding"/>
    <property type="match status" value="1"/>
</dbReference>
<keyword evidence="7" id="KW-1185">Reference proteome</keyword>
<dbReference type="SMART" id="SM00419">
    <property type="entry name" value="HTH_CRP"/>
    <property type="match status" value="1"/>
</dbReference>
<evidence type="ECO:0000256" key="1">
    <source>
        <dbReference type="ARBA" id="ARBA00023015"/>
    </source>
</evidence>
<dbReference type="GO" id="GO:0003700">
    <property type="term" value="F:DNA-binding transcription factor activity"/>
    <property type="evidence" value="ECO:0007669"/>
    <property type="project" value="InterPro"/>
</dbReference>
<dbReference type="InterPro" id="IPR014710">
    <property type="entry name" value="RmlC-like_jellyroll"/>
</dbReference>
<evidence type="ECO:0000256" key="3">
    <source>
        <dbReference type="ARBA" id="ARBA00023163"/>
    </source>
</evidence>
<keyword evidence="2" id="KW-0238">DNA-binding</keyword>
<dbReference type="NCBIfam" id="NF045989">
    <property type="entry name" value="TransRegFnrLRhodb"/>
    <property type="match status" value="1"/>
</dbReference>
<dbReference type="PROSITE" id="PS50042">
    <property type="entry name" value="CNMP_BINDING_3"/>
    <property type="match status" value="1"/>
</dbReference>
<evidence type="ECO:0000259" key="4">
    <source>
        <dbReference type="PROSITE" id="PS50042"/>
    </source>
</evidence>
<protein>
    <submittedName>
        <fullName evidence="6">Crp/Fnr family transcriptional regulator</fullName>
    </submittedName>
</protein>
<dbReference type="SUPFAM" id="SSF51206">
    <property type="entry name" value="cAMP-binding domain-like"/>
    <property type="match status" value="1"/>
</dbReference>
<keyword evidence="3" id="KW-0804">Transcription</keyword>
<dbReference type="InterPro" id="IPR036390">
    <property type="entry name" value="WH_DNA-bd_sf"/>
</dbReference>
<reference evidence="6" key="1">
    <citation type="submission" date="2020-12" db="EMBL/GenBank/DDBJ databases">
        <title>Bacterial taxonomy.</title>
        <authorList>
            <person name="Pan X."/>
        </authorList>
    </citation>
    <scope>NUCLEOTIDE SEQUENCE</scope>
    <source>
        <strain evidence="6">KCTC 52957</strain>
    </source>
</reference>
<comment type="caution">
    <text evidence="6">The sequence shown here is derived from an EMBL/GenBank/DDBJ whole genome shotgun (WGS) entry which is preliminary data.</text>
</comment>
<accession>A0A934II34</accession>
<dbReference type="PROSITE" id="PS00042">
    <property type="entry name" value="HTH_CRP_1"/>
    <property type="match status" value="1"/>
</dbReference>
<dbReference type="InterPro" id="IPR012318">
    <property type="entry name" value="HTH_CRP"/>
</dbReference>
<dbReference type="CDD" id="cd00092">
    <property type="entry name" value="HTH_CRP"/>
    <property type="match status" value="1"/>
</dbReference>
<feature type="domain" description="Cyclic nucleotide-binding" evidence="4">
    <location>
        <begin position="23"/>
        <end position="140"/>
    </location>
</feature>
<dbReference type="PROSITE" id="PS51063">
    <property type="entry name" value="HTH_CRP_2"/>
    <property type="match status" value="1"/>
</dbReference>
<dbReference type="GO" id="GO:0005829">
    <property type="term" value="C:cytosol"/>
    <property type="evidence" value="ECO:0007669"/>
    <property type="project" value="TreeGrafter"/>
</dbReference>
<evidence type="ECO:0000256" key="2">
    <source>
        <dbReference type="ARBA" id="ARBA00023125"/>
    </source>
</evidence>
<gene>
    <name evidence="6" type="ORF">ILP92_11310</name>
</gene>
<dbReference type="Gene3D" id="1.10.10.10">
    <property type="entry name" value="Winged helix-like DNA-binding domain superfamily/Winged helix DNA-binding domain"/>
    <property type="match status" value="1"/>
</dbReference>
<dbReference type="InterPro" id="IPR050397">
    <property type="entry name" value="Env_Response_Regulators"/>
</dbReference>
<dbReference type="InterPro" id="IPR018490">
    <property type="entry name" value="cNMP-bd_dom_sf"/>
</dbReference>
<dbReference type="CDD" id="cd00038">
    <property type="entry name" value="CAP_ED"/>
    <property type="match status" value="1"/>
</dbReference>
<evidence type="ECO:0000313" key="6">
    <source>
        <dbReference type="EMBL" id="MBJ3763333.1"/>
    </source>
</evidence>
<dbReference type="SUPFAM" id="SSF46785">
    <property type="entry name" value="Winged helix' DNA-binding domain"/>
    <property type="match status" value="1"/>
</dbReference>
<sequence>MSQFDPSLATEACIQCPIRHRAVCASCEGDEIDRLAAMKSYRSWHAGETIVMEGAPLPFVGSVVTGCATLTRTMEDGRMQMVGLLMPSDFVGRPGRAAAAYEVVAATDLTLCLFKRDAFERMLRDTPHVGQRLLEMSLDELDAARDWMLVLGRKTAREKVATLLANILRRASTDTHPLRAELPLTREAMATYLGLTIETVSRQITGLRKAGLIALEGRRGIACPDLSALLIEAGDDEDGRLID</sequence>
<dbReference type="InterPro" id="IPR000595">
    <property type="entry name" value="cNMP-bd_dom"/>
</dbReference>
<dbReference type="PRINTS" id="PR00034">
    <property type="entry name" value="HTHCRP"/>
</dbReference>
<dbReference type="Pfam" id="PF13545">
    <property type="entry name" value="HTH_Crp_2"/>
    <property type="match status" value="1"/>
</dbReference>
<dbReference type="GO" id="GO:0003677">
    <property type="term" value="F:DNA binding"/>
    <property type="evidence" value="ECO:0007669"/>
    <property type="project" value="UniProtKB-KW"/>
</dbReference>
<dbReference type="SMART" id="SM00100">
    <property type="entry name" value="cNMP"/>
    <property type="match status" value="1"/>
</dbReference>
<feature type="domain" description="HTH crp-type" evidence="5">
    <location>
        <begin position="154"/>
        <end position="227"/>
    </location>
</feature>
<dbReference type="RefSeq" id="WP_198916504.1">
    <property type="nucleotide sequence ID" value="NZ_JAEKPD010000009.1"/>
</dbReference>
<dbReference type="PANTHER" id="PTHR24567">
    <property type="entry name" value="CRP FAMILY TRANSCRIPTIONAL REGULATORY PROTEIN"/>
    <property type="match status" value="1"/>
</dbReference>
<dbReference type="EMBL" id="JAEKPD010000009">
    <property type="protein sequence ID" value="MBJ3763333.1"/>
    <property type="molecule type" value="Genomic_DNA"/>
</dbReference>
<dbReference type="InterPro" id="IPR036388">
    <property type="entry name" value="WH-like_DNA-bd_sf"/>
</dbReference>
<organism evidence="6 7">
    <name type="scientific">Palleronia pontilimi</name>
    <dbReference type="NCBI Taxonomy" id="1964209"/>
    <lineage>
        <taxon>Bacteria</taxon>
        <taxon>Pseudomonadati</taxon>
        <taxon>Pseudomonadota</taxon>
        <taxon>Alphaproteobacteria</taxon>
        <taxon>Rhodobacterales</taxon>
        <taxon>Roseobacteraceae</taxon>
        <taxon>Palleronia</taxon>
    </lineage>
</organism>
<dbReference type="Gene3D" id="2.60.120.10">
    <property type="entry name" value="Jelly Rolls"/>
    <property type="match status" value="1"/>
</dbReference>
<evidence type="ECO:0000313" key="7">
    <source>
        <dbReference type="Proteomes" id="UP000642488"/>
    </source>
</evidence>
<dbReference type="AlphaFoldDB" id="A0A934II34"/>
<evidence type="ECO:0000259" key="5">
    <source>
        <dbReference type="PROSITE" id="PS51063"/>
    </source>
</evidence>
<dbReference type="InterPro" id="IPR018335">
    <property type="entry name" value="Tscrpt_reg_HTH_Crp-type_CS"/>
</dbReference>
<proteinExistence type="predicted"/>
<name>A0A934II34_9RHOB</name>
<dbReference type="Proteomes" id="UP000642488">
    <property type="component" value="Unassembled WGS sequence"/>
</dbReference>